<dbReference type="PANTHER" id="PTHR36893">
    <property type="entry name" value="OS01G0275950 PROTEIN"/>
    <property type="match status" value="1"/>
</dbReference>
<gene>
    <name evidence="2" type="ORF">GSF22_24085</name>
</gene>
<feature type="region of interest" description="Disordered" evidence="1">
    <location>
        <begin position="464"/>
        <end position="509"/>
    </location>
</feature>
<keyword evidence="3" id="KW-1185">Reference proteome</keyword>
<dbReference type="InterPro" id="IPR028994">
    <property type="entry name" value="Integrin_alpha_N"/>
</dbReference>
<name>A0ABS3VWY1_MICEH</name>
<dbReference type="SUPFAM" id="SSF69318">
    <property type="entry name" value="Integrin alpha N-terminal domain"/>
    <property type="match status" value="1"/>
</dbReference>
<proteinExistence type="predicted"/>
<evidence type="ECO:0000256" key="1">
    <source>
        <dbReference type="SAM" id="MobiDB-lite"/>
    </source>
</evidence>
<dbReference type="RefSeq" id="WP_208816031.1">
    <property type="nucleotide sequence ID" value="NZ_WVUH01000257.1"/>
</dbReference>
<evidence type="ECO:0000313" key="3">
    <source>
        <dbReference type="Proteomes" id="UP000823521"/>
    </source>
</evidence>
<dbReference type="SUPFAM" id="SSF89372">
    <property type="entry name" value="Fucose-specific lectin"/>
    <property type="match status" value="1"/>
</dbReference>
<evidence type="ECO:0000313" key="2">
    <source>
        <dbReference type="EMBL" id="MBO4209054.1"/>
    </source>
</evidence>
<dbReference type="Gene3D" id="2.130.10.130">
    <property type="entry name" value="Integrin alpha, N-terminal"/>
    <property type="match status" value="1"/>
</dbReference>
<protein>
    <submittedName>
        <fullName evidence="2">Uncharacterized protein</fullName>
    </submittedName>
</protein>
<dbReference type="Gene3D" id="2.120.10.70">
    <property type="entry name" value="Fucose-specific lectin"/>
    <property type="match status" value="1"/>
</dbReference>
<feature type="compositionally biased region" description="Low complexity" evidence="1">
    <location>
        <begin position="464"/>
        <end position="482"/>
    </location>
</feature>
<organism evidence="2 3">
    <name type="scientific">Micromonospora echinofusca</name>
    <dbReference type="NCBI Taxonomy" id="47858"/>
    <lineage>
        <taxon>Bacteria</taxon>
        <taxon>Bacillati</taxon>
        <taxon>Actinomycetota</taxon>
        <taxon>Actinomycetes</taxon>
        <taxon>Micromonosporales</taxon>
        <taxon>Micromonosporaceae</taxon>
        <taxon>Micromonospora</taxon>
    </lineage>
</organism>
<comment type="caution">
    <text evidence="2">The sequence shown here is derived from an EMBL/GenBank/DDBJ whole genome shotgun (WGS) entry which is preliminary data.</text>
</comment>
<sequence length="1653" mass="174035">MGGLRFLPWVRDGVARLIAASDPLSGALPLHRPEVSLSVTAQGTGPGQDEPVDVVGTAAALLHGPGDVTGLAGQQVIRSHPAPGTDNADGTLFAAVEFDRPDLPWLHTPASPDSQGRLRPWLVLVVVPAGARGRVEQVPGQPLPRLHTVVGELPHLTESWAWAHAQVLVVEETEDVAEVIATAPERTLSRLVCPRRLDPDTDYLAAVVPAFDAGVRTGLGMPVATGPLLPAWGPGSPVVDDPQAPLTLPVYHHWTFRTGPDGDFESLARRLRARPLPVDVGRRPVDVGAAGGGLPAIEPPGVEGRSVLGFEGALASPAMTPTAWQPSVAGPWQARMAELLEHVGDRLTPPLYGEVHLQEGHVPPDGTEPRWLAGLNLDPRYRAAAALGTRVIQQHQEELAAAAWARAAELRAVNQRLRRGQASRDSAAALFTRRVDPDTPGRALADHELVAVTRPVHDLAQTPPAVASAAAGSASTGAAPTVDDLLDGNEGARAATSAPFRRLARPRGPLARRLRTATAPSAALRRLADGTSPVPPARIPAGGTVFNTLVPTGQGIGHLTRTVIEAADPWWRTTASVAPAALVSAALVSAADDPVTTMASNGGDLLGADRFFLAGGDGRLFEYRRLDGAWAWRDHGAPPDATVATSAAAVAPDRVYVRTHDSRLYERRWDGDRWVWRDCGSPPGGTASRPTARGTDLFLLGAGGDLYRYDTTGGTWSSLGRPTLTTGERLWGSPRPVAEGVFVATNTGRLFVYTGQWAPAGPTGAPPVWGSPAALPHPSAGGYGGLSYLTPTGVLVERYTTGMGPSVREHGRVSVTGGAQNLPIVSLGQQVGPFGQDESAVVLVLARPDADPADLRLYGRYQWHNDGTGVIDRWWGEIGRPDGGLAPNRPGPVVGDERDGEVFLRSADGRLVSYSWRNQGSGWLDHGHPADRRGAGPDTAPAPADLRFAPRIGLLTSLLVGHTVDEGAGSRFRLQAVHHLDEEGRLRETSPAPAVGGPLTGVPAVATTITARMSTANRPAQVFAVALLPGDLPGTRRLVYWVGTGIAADGTATGGWTGPHPLPDPVSGNAVGLAATVADLDGDGLPELVVGYTRIAPGTTVRQVCYRVGWALDAAGVATRGWTDSRPVPGSFGTVGSLSLDVVDMTGDLTPDLLVFVAGTDPAGTPVARYRTGRGINRRGRIPDSGWTDPRPVPDEAAVAGGTGAGVAVADITGTRRPDLVVAHRSRQGTLTTRVGFDLDPAGVPVIWSPAQVVAGTADAATGRGCALLVADLRADLVADRALMGDTFLGAAANHQDRLAPAQALAADPRPPRVPLAVAAAAVRQTVRPETAVPGEVLAGLTVGGTTLAAALPDSGDPLRRLLAGLTFEVPTYELLRELSQEHIVPNLPAVAPETMTALAVNPRFVEAYLVGLNHEMSREMLWRGFPTDPRHTWFRRFWDGYDAGTPSTDIPPLTDPAWRRGPLGSHLTGAGAAGDGNLVLVLRGEVLRRFPSTVVTMRRARWTGPTLREPTGGDVLPTFHAELSPDLLLFGFPYTAATARGAADHSGDPGWFFVLREQPTAPRFGLDAEPDDWTPPPSPPPWTGPHWDDLHWGLLPAGATRLSPYAPNLLDVTLDGARFGRNAADMARVVLQRPVMLARHASDLLPPPETSP</sequence>
<reference evidence="2 3" key="1">
    <citation type="submission" date="2019-12" db="EMBL/GenBank/DDBJ databases">
        <title>Whole genome sequencing of endophytic Actinobacterium Micromonospora sp. MPMI6T.</title>
        <authorList>
            <person name="Evv R."/>
            <person name="Podile A.R."/>
        </authorList>
    </citation>
    <scope>NUCLEOTIDE SEQUENCE [LARGE SCALE GENOMIC DNA]</scope>
    <source>
        <strain evidence="2 3">MPMI6</strain>
    </source>
</reference>
<dbReference type="PANTHER" id="PTHR36893:SF1">
    <property type="entry name" value="BULB-TYPE LECTIN DOMAIN-CONTAINING PROTEIN"/>
    <property type="match status" value="1"/>
</dbReference>
<dbReference type="EMBL" id="WVUH01000257">
    <property type="protein sequence ID" value="MBO4209054.1"/>
    <property type="molecule type" value="Genomic_DNA"/>
</dbReference>
<dbReference type="Proteomes" id="UP000823521">
    <property type="component" value="Unassembled WGS sequence"/>
</dbReference>
<accession>A0ABS3VWY1</accession>